<reference evidence="1 2" key="1">
    <citation type="submission" date="2019-03" db="EMBL/GenBank/DDBJ databases">
        <title>Single cell metagenomics reveals metabolic interactions within the superorganism composed of flagellate Streblomastix strix and complex community of Bacteroidetes bacteria on its surface.</title>
        <authorList>
            <person name="Treitli S.C."/>
            <person name="Kolisko M."/>
            <person name="Husnik F."/>
            <person name="Keeling P."/>
            <person name="Hampl V."/>
        </authorList>
    </citation>
    <scope>NUCLEOTIDE SEQUENCE [LARGE SCALE GENOMIC DNA]</scope>
    <source>
        <strain evidence="1">ST1C</strain>
    </source>
</reference>
<comment type="caution">
    <text evidence="1">The sequence shown here is derived from an EMBL/GenBank/DDBJ whole genome shotgun (WGS) entry which is preliminary data.</text>
</comment>
<gene>
    <name evidence="1" type="ORF">EZS28_011015</name>
</gene>
<dbReference type="EMBL" id="SNRW01002223">
    <property type="protein sequence ID" value="KAA6393459.1"/>
    <property type="molecule type" value="Genomic_DNA"/>
</dbReference>
<evidence type="ECO:0000313" key="2">
    <source>
        <dbReference type="Proteomes" id="UP000324800"/>
    </source>
</evidence>
<proteinExistence type="predicted"/>
<accession>A0A5J4WGN7</accession>
<dbReference type="AlphaFoldDB" id="A0A5J4WGN7"/>
<sequence length="190" mass="21278">MEFANNQLFGLYTLSTLALNDSQLINDTFNGYIGTVCSDNLNQGKWDGSETRDINDPGVTQITIQKNFEQSNNSNQTLRSDNWNSKISQNTVRGGFPLSDAPGCSINIGCERTTQLREDEDSTTTVTKNVLEHQQNPEKQGSLFDMEYSSRDSNNLRSPHGWGAKLKLRTGEVLVALDLWKMEEAHQNSN</sequence>
<evidence type="ECO:0000313" key="1">
    <source>
        <dbReference type="EMBL" id="KAA6393459.1"/>
    </source>
</evidence>
<organism evidence="1 2">
    <name type="scientific">Streblomastix strix</name>
    <dbReference type="NCBI Taxonomy" id="222440"/>
    <lineage>
        <taxon>Eukaryota</taxon>
        <taxon>Metamonada</taxon>
        <taxon>Preaxostyla</taxon>
        <taxon>Oxymonadida</taxon>
        <taxon>Streblomastigidae</taxon>
        <taxon>Streblomastix</taxon>
    </lineage>
</organism>
<name>A0A5J4WGN7_9EUKA</name>
<dbReference type="Proteomes" id="UP000324800">
    <property type="component" value="Unassembled WGS sequence"/>
</dbReference>
<protein>
    <submittedName>
        <fullName evidence="1">Uncharacterized protein</fullName>
    </submittedName>
</protein>